<keyword evidence="5" id="KW-1185">Reference proteome</keyword>
<protein>
    <submittedName>
        <fullName evidence="4">AraC family transcriptional regulator</fullName>
    </submittedName>
</protein>
<dbReference type="GO" id="GO:0003700">
    <property type="term" value="F:DNA-binding transcription factor activity"/>
    <property type="evidence" value="ECO:0007669"/>
    <property type="project" value="InterPro"/>
</dbReference>
<evidence type="ECO:0000256" key="3">
    <source>
        <dbReference type="ARBA" id="ARBA00023163"/>
    </source>
</evidence>
<dbReference type="KEGG" id="marb:CJ263_13210"/>
<dbReference type="PROSITE" id="PS01124">
    <property type="entry name" value="HTH_ARAC_FAMILY_2"/>
    <property type="match status" value="1"/>
</dbReference>
<dbReference type="Proteomes" id="UP000215244">
    <property type="component" value="Chromosome"/>
</dbReference>
<dbReference type="PANTHER" id="PTHR43280:SF2">
    <property type="entry name" value="HTH-TYPE TRANSCRIPTIONAL REGULATOR EXSA"/>
    <property type="match status" value="1"/>
</dbReference>
<dbReference type="SUPFAM" id="SSF51215">
    <property type="entry name" value="Regulatory protein AraC"/>
    <property type="match status" value="1"/>
</dbReference>
<dbReference type="OrthoDB" id="511992at2"/>
<dbReference type="Pfam" id="PF12833">
    <property type="entry name" value="HTH_18"/>
    <property type="match status" value="1"/>
</dbReference>
<evidence type="ECO:0000256" key="1">
    <source>
        <dbReference type="ARBA" id="ARBA00023015"/>
    </source>
</evidence>
<dbReference type="InterPro" id="IPR009057">
    <property type="entry name" value="Homeodomain-like_sf"/>
</dbReference>
<keyword evidence="1" id="KW-0805">Transcription regulation</keyword>
<dbReference type="SMART" id="SM00342">
    <property type="entry name" value="HTH_ARAC"/>
    <property type="match status" value="1"/>
</dbReference>
<evidence type="ECO:0000313" key="4">
    <source>
        <dbReference type="EMBL" id="ASV31093.1"/>
    </source>
</evidence>
<proteinExistence type="predicted"/>
<reference evidence="4 5" key="1">
    <citation type="submission" date="2017-08" db="EMBL/GenBank/DDBJ databases">
        <title>The complete genome sequence of Maribacter sp. B1, isolated from deep-sea sediment.</title>
        <authorList>
            <person name="Wu Y.-H."/>
            <person name="Cheng H."/>
            <person name="Xu X.-W."/>
        </authorList>
    </citation>
    <scope>NUCLEOTIDE SEQUENCE [LARGE SCALE GENOMIC DNA]</scope>
    <source>
        <strain evidence="4 5">B1</strain>
    </source>
</reference>
<accession>A0A223V6P0</accession>
<dbReference type="PANTHER" id="PTHR43280">
    <property type="entry name" value="ARAC-FAMILY TRANSCRIPTIONAL REGULATOR"/>
    <property type="match status" value="1"/>
</dbReference>
<dbReference type="AlphaFoldDB" id="A0A223V6P0"/>
<keyword evidence="2" id="KW-0238">DNA-binding</keyword>
<dbReference type="EMBL" id="CP022957">
    <property type="protein sequence ID" value="ASV31093.1"/>
    <property type="molecule type" value="Genomic_DNA"/>
</dbReference>
<dbReference type="RefSeq" id="WP_094997705.1">
    <property type="nucleotide sequence ID" value="NZ_BMJL01000012.1"/>
</dbReference>
<evidence type="ECO:0000313" key="5">
    <source>
        <dbReference type="Proteomes" id="UP000215244"/>
    </source>
</evidence>
<keyword evidence="3" id="KW-0804">Transcription</keyword>
<dbReference type="GO" id="GO:0043565">
    <property type="term" value="F:sequence-specific DNA binding"/>
    <property type="evidence" value="ECO:0007669"/>
    <property type="project" value="InterPro"/>
</dbReference>
<evidence type="ECO:0000256" key="2">
    <source>
        <dbReference type="ARBA" id="ARBA00023125"/>
    </source>
</evidence>
<gene>
    <name evidence="4" type="ORF">CJ263_13210</name>
</gene>
<name>A0A223V6P0_9FLAO</name>
<organism evidence="4 5">
    <name type="scientific">Maribacter cobaltidurans</name>
    <dbReference type="NCBI Taxonomy" id="1178778"/>
    <lineage>
        <taxon>Bacteria</taxon>
        <taxon>Pseudomonadati</taxon>
        <taxon>Bacteroidota</taxon>
        <taxon>Flavobacteriia</taxon>
        <taxon>Flavobacteriales</taxon>
        <taxon>Flavobacteriaceae</taxon>
        <taxon>Maribacter</taxon>
    </lineage>
</organism>
<dbReference type="InterPro" id="IPR037923">
    <property type="entry name" value="HTH-like"/>
</dbReference>
<sequence length="268" mass="31376">MNELKTGEFYGAHYQKSAFENVLITDTEYTHEKVDWHYHENPYFTYLLQGKLFEANKKESYYLEPGNLLFHNWQDAHYNIKPPEFTRGFHIELNTEWFSTFDIQILDFEGSINLKDPIARNLMNHIFVDSKINDPYSTLSIESNLIALFSAMETSKKDSSKKPVWVGQLKELLLEEKIDYSLQNLSASLGLHPVHLSREFSRYFGTSLGNYIRLLKINQAFNLIVSNKFSLTEICYRCDFYDQSHFITNFKRIYGTTPSKIQTKISVG</sequence>
<dbReference type="SUPFAM" id="SSF46689">
    <property type="entry name" value="Homeodomain-like"/>
    <property type="match status" value="1"/>
</dbReference>
<dbReference type="InterPro" id="IPR018060">
    <property type="entry name" value="HTH_AraC"/>
</dbReference>
<dbReference type="Gene3D" id="1.10.10.60">
    <property type="entry name" value="Homeodomain-like"/>
    <property type="match status" value="1"/>
</dbReference>